<feature type="region of interest" description="Disordered" evidence="1">
    <location>
        <begin position="1"/>
        <end position="41"/>
    </location>
</feature>
<evidence type="ECO:0000256" key="1">
    <source>
        <dbReference type="SAM" id="MobiDB-lite"/>
    </source>
</evidence>
<evidence type="ECO:0000313" key="2">
    <source>
        <dbReference type="EMBL" id="KAJ4158552.1"/>
    </source>
</evidence>
<protein>
    <submittedName>
        <fullName evidence="2">Uncharacterized protein</fullName>
    </submittedName>
</protein>
<reference evidence="2" key="1">
    <citation type="journal article" date="2023" name="Access Microbiol">
        <title>De-novo genome assembly for Akanthomyces muscarius, a biocontrol agent of insect agricultural pests.</title>
        <authorList>
            <person name="Erdos Z."/>
            <person name="Studholme D.J."/>
            <person name="Raymond B."/>
            <person name="Sharma M."/>
        </authorList>
    </citation>
    <scope>NUCLEOTIDE SEQUENCE</scope>
    <source>
        <strain evidence="2">Ve6</strain>
    </source>
</reference>
<dbReference type="EMBL" id="JAJHUN010000006">
    <property type="protein sequence ID" value="KAJ4158552.1"/>
    <property type="molecule type" value="Genomic_DNA"/>
</dbReference>
<evidence type="ECO:0000313" key="3">
    <source>
        <dbReference type="Proteomes" id="UP001144673"/>
    </source>
</evidence>
<name>A0A9W8QKG8_AKAMU</name>
<feature type="region of interest" description="Disordered" evidence="1">
    <location>
        <begin position="67"/>
        <end position="96"/>
    </location>
</feature>
<dbReference type="AlphaFoldDB" id="A0A9W8QKG8"/>
<comment type="caution">
    <text evidence="2">The sequence shown here is derived from an EMBL/GenBank/DDBJ whole genome shotgun (WGS) entry which is preliminary data.</text>
</comment>
<organism evidence="2 3">
    <name type="scientific">Akanthomyces muscarius</name>
    <name type="common">Entomopathogenic fungus</name>
    <name type="synonym">Lecanicillium muscarium</name>
    <dbReference type="NCBI Taxonomy" id="2231603"/>
    <lineage>
        <taxon>Eukaryota</taxon>
        <taxon>Fungi</taxon>
        <taxon>Dikarya</taxon>
        <taxon>Ascomycota</taxon>
        <taxon>Pezizomycotina</taxon>
        <taxon>Sordariomycetes</taxon>
        <taxon>Hypocreomycetidae</taxon>
        <taxon>Hypocreales</taxon>
        <taxon>Cordycipitaceae</taxon>
        <taxon>Akanthomyces</taxon>
    </lineage>
</organism>
<sequence>MAQQTVAARHLVRRPSAEAEQRAAPQTLPATPVSRWSTKWRRQTNPILQRISAQQNKVQRKEAIFVAKDSASDSQPASRASPPPSASGRHMPSVRAGCRHQRRQVFLSARTDYWCLICTEYTTTAYAVVTSVHKKSRQMLISPREIHNHGFIQRLGLYQQCPNSIQSQFPHIRINNSE</sequence>
<keyword evidence="3" id="KW-1185">Reference proteome</keyword>
<proteinExistence type="predicted"/>
<dbReference type="KEGG" id="amus:LMH87_009074"/>
<accession>A0A9W8QKG8</accession>
<dbReference type="Proteomes" id="UP001144673">
    <property type="component" value="Unassembled WGS sequence"/>
</dbReference>
<dbReference type="GeneID" id="80896233"/>
<gene>
    <name evidence="2" type="ORF">LMH87_009074</name>
</gene>
<dbReference type="RefSeq" id="XP_056056919.1">
    <property type="nucleotide sequence ID" value="XM_056202347.1"/>
</dbReference>